<dbReference type="PANTHER" id="PTHR12302:SF2">
    <property type="entry name" value="STAPHYLOCOCCAL NUCLEASE DOMAIN-CONTAINING PROTEIN 1"/>
    <property type="match status" value="1"/>
</dbReference>
<dbReference type="InterPro" id="IPR035437">
    <property type="entry name" value="SNase_OB-fold_sf"/>
</dbReference>
<dbReference type="GO" id="GO:0010494">
    <property type="term" value="C:cytoplasmic stress granule"/>
    <property type="evidence" value="ECO:0007669"/>
    <property type="project" value="UniProtKB-ARBA"/>
</dbReference>
<dbReference type="EMBL" id="HG994366">
    <property type="protein sequence ID" value="CAF1921404.1"/>
    <property type="molecule type" value="Genomic_DNA"/>
</dbReference>
<accession>A0A816KHZ4</accession>
<dbReference type="PROSITE" id="PS50304">
    <property type="entry name" value="TUDOR"/>
    <property type="match status" value="1"/>
</dbReference>
<dbReference type="PROSITE" id="PS50830">
    <property type="entry name" value="TNASE_3"/>
    <property type="match status" value="5"/>
</dbReference>
<feature type="transmembrane region" description="Helical" evidence="12">
    <location>
        <begin position="123"/>
        <end position="145"/>
    </location>
</feature>
<feature type="domain" description="TNase-like" evidence="14">
    <location>
        <begin position="1104"/>
        <end position="1339"/>
    </location>
</feature>
<dbReference type="GO" id="GO:0005635">
    <property type="term" value="C:nuclear envelope"/>
    <property type="evidence" value="ECO:0007669"/>
    <property type="project" value="UniProtKB-ARBA"/>
</dbReference>
<keyword evidence="10" id="KW-0007">Acetylation</keyword>
<dbReference type="FunFam" id="2.40.50.90:FF:000010">
    <property type="entry name" value="Ribonuclease"/>
    <property type="match status" value="1"/>
</dbReference>
<evidence type="ECO:0000259" key="14">
    <source>
        <dbReference type="PROSITE" id="PS50830"/>
    </source>
</evidence>
<evidence type="ECO:0000256" key="9">
    <source>
        <dbReference type="ARBA" id="ARBA00022824"/>
    </source>
</evidence>
<feature type="transmembrane region" description="Helical" evidence="12">
    <location>
        <begin position="290"/>
        <end position="311"/>
    </location>
</feature>
<evidence type="ECO:0000256" key="4">
    <source>
        <dbReference type="ARBA" id="ARBA00022490"/>
    </source>
</evidence>
<evidence type="ECO:0000256" key="2">
    <source>
        <dbReference type="ARBA" id="ARBA00004463"/>
    </source>
</evidence>
<keyword evidence="8" id="KW-0378">Hydrolase</keyword>
<comment type="subcellular location">
    <subcellularLocation>
        <location evidence="3">Cytoplasm</location>
        <location evidence="3">Perinuclear region</location>
    </subcellularLocation>
    <subcellularLocation>
        <location evidence="2">Cytoplasmic granule</location>
    </subcellularLocation>
    <subcellularLocation>
        <location evidence="1">Endoplasmic reticulum</location>
    </subcellularLocation>
</comment>
<keyword evidence="12" id="KW-0812">Transmembrane</keyword>
<evidence type="ECO:0000256" key="1">
    <source>
        <dbReference type="ARBA" id="ARBA00004240"/>
    </source>
</evidence>
<reference evidence="15" key="1">
    <citation type="submission" date="2021-01" db="EMBL/GenBank/DDBJ databases">
        <authorList>
            <consortium name="Genoscope - CEA"/>
            <person name="William W."/>
        </authorList>
    </citation>
    <scope>NUCLEOTIDE SEQUENCE</scope>
</reference>
<dbReference type="GO" id="GO:0009651">
    <property type="term" value="P:response to salt stress"/>
    <property type="evidence" value="ECO:0007669"/>
    <property type="project" value="UniProtKB-ARBA"/>
</dbReference>
<keyword evidence="9" id="KW-0256">Endoplasmic reticulum</keyword>
<dbReference type="Gene3D" id="2.40.50.90">
    <property type="match status" value="5"/>
</dbReference>
<feature type="domain" description="TNase-like" evidence="14">
    <location>
        <begin position="956"/>
        <end position="1083"/>
    </location>
</feature>
<dbReference type="SMART" id="SM00333">
    <property type="entry name" value="TUDOR"/>
    <property type="match status" value="1"/>
</dbReference>
<evidence type="ECO:0000256" key="3">
    <source>
        <dbReference type="ARBA" id="ARBA00004556"/>
    </source>
</evidence>
<dbReference type="Pfam" id="PF00565">
    <property type="entry name" value="SNase"/>
    <property type="match status" value="5"/>
</dbReference>
<evidence type="ECO:0000256" key="12">
    <source>
        <dbReference type="SAM" id="Phobius"/>
    </source>
</evidence>
<feature type="region of interest" description="Disordered" evidence="11">
    <location>
        <begin position="1336"/>
        <end position="1358"/>
    </location>
</feature>
<name>A0A816KHZ4_BRANA</name>
<dbReference type="Proteomes" id="UP001295469">
    <property type="component" value="Chromosome C02"/>
</dbReference>
<dbReference type="PANTHER" id="PTHR12302">
    <property type="entry name" value="EBNA2 BINDING PROTEIN P100"/>
    <property type="match status" value="1"/>
</dbReference>
<keyword evidence="6" id="KW-0540">Nuclease</keyword>
<dbReference type="InterPro" id="IPR047395">
    <property type="entry name" value="Tudor_AtTudor1-like"/>
</dbReference>
<dbReference type="GO" id="GO:0004518">
    <property type="term" value="F:nuclease activity"/>
    <property type="evidence" value="ECO:0007669"/>
    <property type="project" value="UniProtKB-KW"/>
</dbReference>
<evidence type="ECO:0000256" key="11">
    <source>
        <dbReference type="SAM" id="MobiDB-lite"/>
    </source>
</evidence>
<dbReference type="SUPFAM" id="SSF50199">
    <property type="entry name" value="Staphylococcal nuclease"/>
    <property type="match status" value="5"/>
</dbReference>
<dbReference type="FunFam" id="2.40.50.90:FF:000018">
    <property type="entry name" value="Ribonuclease"/>
    <property type="match status" value="1"/>
</dbReference>
<dbReference type="GO" id="GO:0000932">
    <property type="term" value="C:P-body"/>
    <property type="evidence" value="ECO:0007669"/>
    <property type="project" value="UniProtKB-ARBA"/>
</dbReference>
<dbReference type="InterPro" id="IPR002999">
    <property type="entry name" value="Tudor"/>
</dbReference>
<feature type="transmembrane region" description="Helical" evidence="12">
    <location>
        <begin position="250"/>
        <end position="269"/>
    </location>
</feature>
<evidence type="ECO:0000256" key="10">
    <source>
        <dbReference type="ARBA" id="ARBA00022990"/>
    </source>
</evidence>
<evidence type="ECO:0000256" key="7">
    <source>
        <dbReference type="ARBA" id="ARBA00022737"/>
    </source>
</evidence>
<sequence>MINYIRTLFEKTHSRFGGSLKNTSSKKKIAKTRMKKTMEDSSKIMRRSIHTFLQNYHHATTAAAIALPFSAALLLSQAFFSSSSSSSFHLRLNTLFHGAGFTSSLYFFNMLSLKLSQTLSSSLLTLLFSLTFLLFSKAYVIKLLSNNHDSFCYYLPLLRTYVCNSLFLLSANASAFALCFFIASFGFYSRSFYTLFSLASAIIYSIILANAYVITNLALVSSTSSPSSGGYTTTLLKACLLIRGRASTALALALPTNLGLAGVEALFQYRVGRSYYKEDRGITSIAVEGMLIAYLYALFLVLDTIVSFLFYQSCLKNDEDQKKGREDEYTIKIQICGTDDMKICIKGPKCFQEILFSFTSSPDLAPSPLITEQSSQCRILAKMASEEQWFKGRVKAVTSGDCLVITALAQSRPGPPPEKTITLSSLMAPKLARRGGIDEPFAWESREFLRKLCIGKEITFKVDYKVEAIGREFGSVYLGSENLAKLVVQNGWAKVREPGQQNQDKVSPYVAELLQLEEMAKQEGLGRWSKVPGAAEASVRNLPPSAVGDSGNFDAMGLLAASKGKPMEAIVEQVRDGSTIRVYLLPEFQFVQVFVAGLQAPSMGRRSTQETVVEPDVTSAPNEDASAEPRGPLTSAQRLAASAVSSVEVSSDPFALEAKYFTELRVLNRDVRIVLEGVDKFNNLIGSVYYSVGETVKDLGLELVENGLAKYVEWSANMMEEEAKKKLKAAELQCKKNRVKMWSNYVPPASNSKAIHDQNFTGKVVEVVSGDCLVVADDSVPFGSPMAERRVCLSSIRSPKIGNPRREEKPAPYAREAKEFLRQKLIGKQVNVQMEYQRKISPADGATTSGAGDSRVMDFGSVFLPSATKGDAAAETPGVNIAELIIARGLGTVVRHRDFEERSNHYEALLAAEARAIAGKKGIQSTKDSPAMHVTDLTVASAKKAKDFLPSLHRSRRISAVVEYVLSGHRFKLYIPKETCSIAFAFSGVRCPGRGEPYSEEAIALMRRKIMQRDVEIEIETVDRTGTFLGSMWEGKTNAATFLLEAGVAKMQTGFGADRIPEAHLLELAERSAKNQKVKIWENYVEGEEVVNGGGSKVETRQKETLKVVVTEVLGGGKFYVQTVGDQKVASIQNQLASLSLKDAPIVGSFNPKKGDIVLAQFSLDNSWNRAMIVNAPRGAVQSPEDKLEVFYIDYGNQETVPYSAIRPVEASVSSAPGLAQLCRLAYLKVPSLEEDFGPEAGEYLHSVTLGSGKEFKAVVEERDTSGGKVKGQGTGTELAVTLIAVDDEISVNAAMLQEGIARMEKRKRWEHKDKKAGLDALEKYQEEARKSRTGIWQYGDIQSDDEDSVPVRKPGRG</sequence>
<keyword evidence="4" id="KW-0963">Cytoplasm</keyword>
<dbReference type="GO" id="GO:0005783">
    <property type="term" value="C:endoplasmic reticulum"/>
    <property type="evidence" value="ECO:0007669"/>
    <property type="project" value="UniProtKB-SubCell"/>
</dbReference>
<dbReference type="SMART" id="SM00318">
    <property type="entry name" value="SNc"/>
    <property type="match status" value="4"/>
</dbReference>
<feature type="region of interest" description="Disordered" evidence="11">
    <location>
        <begin position="605"/>
        <end position="632"/>
    </location>
</feature>
<dbReference type="GO" id="GO:0048471">
    <property type="term" value="C:perinuclear region of cytoplasm"/>
    <property type="evidence" value="ECO:0007669"/>
    <property type="project" value="UniProtKB-SubCell"/>
</dbReference>
<dbReference type="Pfam" id="PF00567">
    <property type="entry name" value="TUDOR"/>
    <property type="match status" value="1"/>
</dbReference>
<dbReference type="GO" id="GO:0006402">
    <property type="term" value="P:mRNA catabolic process"/>
    <property type="evidence" value="ECO:0007669"/>
    <property type="project" value="UniProtKB-ARBA"/>
</dbReference>
<feature type="domain" description="TNase-like" evidence="14">
    <location>
        <begin position="388"/>
        <end position="530"/>
    </location>
</feature>
<feature type="domain" description="TNase-like" evidence="14">
    <location>
        <begin position="758"/>
        <end position="926"/>
    </location>
</feature>
<feature type="transmembrane region" description="Helical" evidence="12">
    <location>
        <begin position="94"/>
        <end position="111"/>
    </location>
</feature>
<keyword evidence="7" id="KW-0677">Repeat</keyword>
<dbReference type="CDD" id="cd20443">
    <property type="entry name" value="Tudor_AtTudor1-like"/>
    <property type="match status" value="1"/>
</dbReference>
<protein>
    <submittedName>
        <fullName evidence="15">(rape) hypothetical protein</fullName>
    </submittedName>
</protein>
<proteinExistence type="predicted"/>
<dbReference type="FunFam" id="2.30.30.140:FF:000018">
    <property type="entry name" value="Serine/threonine-protein kinase 31"/>
    <property type="match status" value="1"/>
</dbReference>
<feature type="transmembrane region" description="Helical" evidence="12">
    <location>
        <begin position="165"/>
        <end position="188"/>
    </location>
</feature>
<evidence type="ECO:0000256" key="6">
    <source>
        <dbReference type="ARBA" id="ARBA00022722"/>
    </source>
</evidence>
<dbReference type="GO" id="GO:0016787">
    <property type="term" value="F:hydrolase activity"/>
    <property type="evidence" value="ECO:0007669"/>
    <property type="project" value="UniProtKB-KW"/>
</dbReference>
<evidence type="ECO:0000313" key="15">
    <source>
        <dbReference type="EMBL" id="CAF1921404.1"/>
    </source>
</evidence>
<keyword evidence="12" id="KW-1133">Transmembrane helix</keyword>
<keyword evidence="5" id="KW-0597">Phosphoprotein</keyword>
<feature type="domain" description="TNase-like" evidence="14">
    <location>
        <begin position="565"/>
        <end position="744"/>
    </location>
</feature>
<dbReference type="GO" id="GO:0034605">
    <property type="term" value="P:cellular response to heat"/>
    <property type="evidence" value="ECO:0007669"/>
    <property type="project" value="UniProtKB-ARBA"/>
</dbReference>
<organism evidence="15">
    <name type="scientific">Brassica napus</name>
    <name type="common">Rape</name>
    <dbReference type="NCBI Taxonomy" id="3708"/>
    <lineage>
        <taxon>Eukaryota</taxon>
        <taxon>Viridiplantae</taxon>
        <taxon>Streptophyta</taxon>
        <taxon>Embryophyta</taxon>
        <taxon>Tracheophyta</taxon>
        <taxon>Spermatophyta</taxon>
        <taxon>Magnoliopsida</taxon>
        <taxon>eudicotyledons</taxon>
        <taxon>Gunneridae</taxon>
        <taxon>Pentapetalae</taxon>
        <taxon>rosids</taxon>
        <taxon>malvids</taxon>
        <taxon>Brassicales</taxon>
        <taxon>Brassicaceae</taxon>
        <taxon>Brassiceae</taxon>
        <taxon>Brassica</taxon>
    </lineage>
</organism>
<feature type="domain" description="Tudor" evidence="13">
    <location>
        <begin position="1151"/>
        <end position="1216"/>
    </location>
</feature>
<dbReference type="InterPro" id="IPR016071">
    <property type="entry name" value="Staphylococal_nuclease_OB-fold"/>
</dbReference>
<gene>
    <name evidence="15" type="ORF">DARMORV10_C02P61630.1</name>
</gene>
<dbReference type="FunFam" id="2.40.50.90:FF:000011">
    <property type="entry name" value="Ribonuclease"/>
    <property type="match status" value="1"/>
</dbReference>
<dbReference type="GO" id="GO:0005829">
    <property type="term" value="C:cytosol"/>
    <property type="evidence" value="ECO:0007669"/>
    <property type="project" value="UniProtKB-ARBA"/>
</dbReference>
<evidence type="ECO:0000256" key="5">
    <source>
        <dbReference type="ARBA" id="ARBA00022553"/>
    </source>
</evidence>
<keyword evidence="12" id="KW-0472">Membrane</keyword>
<dbReference type="GO" id="GO:0006397">
    <property type="term" value="P:mRNA processing"/>
    <property type="evidence" value="ECO:0007669"/>
    <property type="project" value="UniProtKB-ARBA"/>
</dbReference>
<dbReference type="FunFam" id="2.40.50.90:FF:000015">
    <property type="entry name" value="Ribonuclease"/>
    <property type="match status" value="1"/>
</dbReference>
<dbReference type="GO" id="GO:0003729">
    <property type="term" value="F:mRNA binding"/>
    <property type="evidence" value="ECO:0007669"/>
    <property type="project" value="UniProtKB-ARBA"/>
</dbReference>
<dbReference type="SUPFAM" id="SSF63748">
    <property type="entry name" value="Tudor/PWWP/MBT"/>
    <property type="match status" value="1"/>
</dbReference>
<dbReference type="GO" id="GO:0010372">
    <property type="term" value="P:positive regulation of gibberellin biosynthetic process"/>
    <property type="evidence" value="ECO:0007669"/>
    <property type="project" value="UniProtKB-ARBA"/>
</dbReference>
<dbReference type="Gene3D" id="2.30.30.140">
    <property type="match status" value="1"/>
</dbReference>
<feature type="transmembrane region" description="Helical" evidence="12">
    <location>
        <begin position="195"/>
        <end position="214"/>
    </location>
</feature>
<evidence type="ECO:0000259" key="13">
    <source>
        <dbReference type="PROSITE" id="PS50304"/>
    </source>
</evidence>
<evidence type="ECO:0000256" key="8">
    <source>
        <dbReference type="ARBA" id="ARBA00022801"/>
    </source>
</evidence>